<protein>
    <submittedName>
        <fullName evidence="1">Uncharacterized protein</fullName>
    </submittedName>
</protein>
<dbReference type="AlphaFoldDB" id="A0A6H0SKB1"/>
<evidence type="ECO:0000313" key="1">
    <source>
        <dbReference type="EMBL" id="QIV86785.1"/>
    </source>
</evidence>
<organism evidence="1 2">
    <name type="scientific">Glutamicibacter mishrai</name>
    <dbReference type="NCBI Taxonomy" id="1775880"/>
    <lineage>
        <taxon>Bacteria</taxon>
        <taxon>Bacillati</taxon>
        <taxon>Actinomycetota</taxon>
        <taxon>Actinomycetes</taxon>
        <taxon>Micrococcales</taxon>
        <taxon>Micrococcaceae</taxon>
        <taxon>Glutamicibacter</taxon>
    </lineage>
</organism>
<gene>
    <name evidence="1" type="ORF">D3791_06315</name>
</gene>
<proteinExistence type="predicted"/>
<name>A0A6H0SKB1_9MICC</name>
<accession>A0A6H0SKB1</accession>
<evidence type="ECO:0000313" key="2">
    <source>
        <dbReference type="Proteomes" id="UP000502331"/>
    </source>
</evidence>
<sequence>MSSYNLTFDVPQDWEVVENCDYGCDENYSAFEVWDSEQNLAMNFETNSFRDTDNPNSYERGILDTAAASQLQYAPTSVVTYYWVASFGERDLSVAVIIDDEWQNWTEKPAIDCFMTSADRNSIMGMAPGYLQALGYDDDGVVTLDEATSFLESEQYATLKKVMTSVRETP</sequence>
<keyword evidence="2" id="KW-1185">Reference proteome</keyword>
<reference evidence="1 2" key="1">
    <citation type="submission" date="2018-09" db="EMBL/GenBank/DDBJ databases">
        <title>Glutamicibacter mishrai S5-52T (LMG 29155T = KCTC 39846T).</title>
        <authorList>
            <person name="Das S.K."/>
        </authorList>
    </citation>
    <scope>NUCLEOTIDE SEQUENCE [LARGE SCALE GENOMIC DNA]</scope>
    <source>
        <strain evidence="1 2">S5-52</strain>
    </source>
</reference>
<dbReference type="EMBL" id="CP032549">
    <property type="protein sequence ID" value="QIV86785.1"/>
    <property type="molecule type" value="Genomic_DNA"/>
</dbReference>
<dbReference type="Proteomes" id="UP000502331">
    <property type="component" value="Chromosome"/>
</dbReference>